<feature type="compositionally biased region" description="Low complexity" evidence="2">
    <location>
        <begin position="206"/>
        <end position="217"/>
    </location>
</feature>
<keyword evidence="5" id="KW-1185">Reference proteome</keyword>
<feature type="domain" description="Rab-GAP TBC" evidence="3">
    <location>
        <begin position="314"/>
        <end position="506"/>
    </location>
</feature>
<dbReference type="EMBL" id="MCGT01000013">
    <property type="protein sequence ID" value="ORX54569.1"/>
    <property type="molecule type" value="Genomic_DNA"/>
</dbReference>
<dbReference type="InterPro" id="IPR000195">
    <property type="entry name" value="Rab-GAP-TBC_dom"/>
</dbReference>
<feature type="compositionally biased region" description="Acidic residues" evidence="2">
    <location>
        <begin position="57"/>
        <end position="72"/>
    </location>
</feature>
<dbReference type="GO" id="GO:0005096">
    <property type="term" value="F:GTPase activator activity"/>
    <property type="evidence" value="ECO:0007669"/>
    <property type="project" value="TreeGrafter"/>
</dbReference>
<dbReference type="OrthoDB" id="421393at2759"/>
<dbReference type="InterPro" id="IPR035969">
    <property type="entry name" value="Rab-GAP_TBC_sf"/>
</dbReference>
<dbReference type="InterPro" id="IPR050302">
    <property type="entry name" value="Rab_GAP_TBC_domain"/>
</dbReference>
<dbReference type="SUPFAM" id="SSF47923">
    <property type="entry name" value="Ypt/Rab-GAP domain of gyp1p"/>
    <property type="match status" value="2"/>
</dbReference>
<keyword evidence="1" id="KW-0175">Coiled coil</keyword>
<evidence type="ECO:0000256" key="2">
    <source>
        <dbReference type="SAM" id="MobiDB-lite"/>
    </source>
</evidence>
<proteinExistence type="predicted"/>
<dbReference type="Gene3D" id="1.10.472.80">
    <property type="entry name" value="Ypt/Rab-GAP domain of gyp1p, domain 3"/>
    <property type="match status" value="1"/>
</dbReference>
<feature type="region of interest" description="Disordered" evidence="2">
    <location>
        <begin position="160"/>
        <end position="217"/>
    </location>
</feature>
<protein>
    <recommendedName>
        <fullName evidence="3">Rab-GAP TBC domain-containing protein</fullName>
    </recommendedName>
</protein>
<feature type="coiled-coil region" evidence="1">
    <location>
        <begin position="672"/>
        <end position="713"/>
    </location>
</feature>
<evidence type="ECO:0000259" key="3">
    <source>
        <dbReference type="PROSITE" id="PS50086"/>
    </source>
</evidence>
<name>A0A1X2GIN4_9FUNG</name>
<dbReference type="STRING" id="101127.A0A1X2GIN4"/>
<feature type="region of interest" description="Disordered" evidence="2">
    <location>
        <begin position="1"/>
        <end position="22"/>
    </location>
</feature>
<dbReference type="SMART" id="SM00164">
    <property type="entry name" value="TBC"/>
    <property type="match status" value="1"/>
</dbReference>
<dbReference type="PANTHER" id="PTHR47219:SF9">
    <property type="entry name" value="GTPASE ACTIVATING PROTEIN AND CENTROSOME-ASSOCIATED, ISOFORM B"/>
    <property type="match status" value="1"/>
</dbReference>
<dbReference type="Gene3D" id="1.10.8.270">
    <property type="entry name" value="putative rabgap domain of human tbc1 domain family member 14 like domains"/>
    <property type="match status" value="1"/>
</dbReference>
<dbReference type="GO" id="GO:0031267">
    <property type="term" value="F:small GTPase binding"/>
    <property type="evidence" value="ECO:0007669"/>
    <property type="project" value="TreeGrafter"/>
</dbReference>
<evidence type="ECO:0000256" key="1">
    <source>
        <dbReference type="SAM" id="Coils"/>
    </source>
</evidence>
<reference evidence="4 5" key="1">
    <citation type="submission" date="2016-07" db="EMBL/GenBank/DDBJ databases">
        <title>Pervasive Adenine N6-methylation of Active Genes in Fungi.</title>
        <authorList>
            <consortium name="DOE Joint Genome Institute"/>
            <person name="Mondo S.J."/>
            <person name="Dannebaum R.O."/>
            <person name="Kuo R.C."/>
            <person name="Labutti K."/>
            <person name="Haridas S."/>
            <person name="Kuo A."/>
            <person name="Salamov A."/>
            <person name="Ahrendt S.R."/>
            <person name="Lipzen A."/>
            <person name="Sullivan W."/>
            <person name="Andreopoulos W.B."/>
            <person name="Clum A."/>
            <person name="Lindquist E."/>
            <person name="Daum C."/>
            <person name="Ramamoorthy G.K."/>
            <person name="Gryganskyi A."/>
            <person name="Culley D."/>
            <person name="Magnuson J.K."/>
            <person name="James T.Y."/>
            <person name="O'Malley M.A."/>
            <person name="Stajich J.E."/>
            <person name="Spatafora J.W."/>
            <person name="Visel A."/>
            <person name="Grigoriev I.V."/>
        </authorList>
    </citation>
    <scope>NUCLEOTIDE SEQUENCE [LARGE SCALE GENOMIC DNA]</scope>
    <source>
        <strain evidence="4 5">NRRL 3301</strain>
    </source>
</reference>
<dbReference type="PROSITE" id="PS50086">
    <property type="entry name" value="TBC_RABGAP"/>
    <property type="match status" value="1"/>
</dbReference>
<dbReference type="AlphaFoldDB" id="A0A1X2GIN4"/>
<organism evidence="4 5">
    <name type="scientific">Hesseltinella vesiculosa</name>
    <dbReference type="NCBI Taxonomy" id="101127"/>
    <lineage>
        <taxon>Eukaryota</taxon>
        <taxon>Fungi</taxon>
        <taxon>Fungi incertae sedis</taxon>
        <taxon>Mucoromycota</taxon>
        <taxon>Mucoromycotina</taxon>
        <taxon>Mucoromycetes</taxon>
        <taxon>Mucorales</taxon>
        <taxon>Cunninghamellaceae</taxon>
        <taxon>Hesseltinella</taxon>
    </lineage>
</organism>
<feature type="compositionally biased region" description="Polar residues" evidence="2">
    <location>
        <begin position="114"/>
        <end position="126"/>
    </location>
</feature>
<dbReference type="PANTHER" id="PTHR47219">
    <property type="entry name" value="RAB GTPASE-ACTIVATING PROTEIN 1-LIKE"/>
    <property type="match status" value="1"/>
</dbReference>
<gene>
    <name evidence="4" type="ORF">DM01DRAFT_1407397</name>
</gene>
<dbReference type="Pfam" id="PF23436">
    <property type="entry name" value="RabGap-TBC_2"/>
    <property type="match status" value="1"/>
</dbReference>
<sequence length="724" mass="82940">MDDVTTHTTHDDSKSNEGDFELHDYDLDVVDEALADPNRNEYSDHFGFRIQVKTDDELSDDTSDDETDDDLEAYIKQRSTPAAASDGDKPFPNNGSTDMDSSSDSESHHHHQDNTTSLTSSITTPHSSDEDEYSVDTTLTTPTAVHKSQRLSLSSVDNIVRPPASLSRPDEGSSLGRSLSVQRPSQAYRERQTKRMSVMANPQLHSPLSRTSSSSVTSNYKRLSTATTQSANTASYLERLKSKIMRSSTDADQPSARESPQHIKLRQRTLVQLETQRTVLPMEFDWDFWKACAMDMDHIMAAEGLALRHHLSIGIPAGIRGSLWQLIAKSQNQSSDLECLYSELSKRTSLYEKSIQHDLDESTPLNKYLLLTGLDSPNVRHTMVNLLKAYSLFDPDIGYHQALAFILMTLLQQVEDETAVFGLLVQLTGFYGFKLCLDQNTDHLEMLLYRLDHFLQMTLPDLHRHMEAIGVKPEVYAGQWLTTGFAFGCPVPALVTHVMDLLLVEGITVLERFILSLFKRNHAAMMDMGYEHLVAFLQGPVFDVYKGQENQWVIDMYQMDMSPKMYVRLERQYQNEMTRKNKQRNDDEAVRQANDQLMNYLQDIQEKYRVLELEHQEVTRQAVETKMAMAKLDADNDDLRHQLTLVRHQFETQQRNNDNVHQQKVLDMDKSNTQLSQRNTSLQDQITDLESVLISLKMKYAEREQEYDSLRRELYEFKKSAHLS</sequence>
<feature type="region of interest" description="Disordered" evidence="2">
    <location>
        <begin position="36"/>
        <end position="135"/>
    </location>
</feature>
<feature type="compositionally biased region" description="Basic and acidic residues" evidence="2">
    <location>
        <begin position="38"/>
        <end position="56"/>
    </location>
</feature>
<comment type="caution">
    <text evidence="4">The sequence shown here is derived from an EMBL/GenBank/DDBJ whole genome shotgun (WGS) entry which is preliminary data.</text>
</comment>
<dbReference type="Proteomes" id="UP000242146">
    <property type="component" value="Unassembled WGS sequence"/>
</dbReference>
<accession>A0A1X2GIN4</accession>
<feature type="compositionally biased region" description="Polar residues" evidence="2">
    <location>
        <begin position="175"/>
        <end position="185"/>
    </location>
</feature>
<evidence type="ECO:0000313" key="4">
    <source>
        <dbReference type="EMBL" id="ORX54569.1"/>
    </source>
</evidence>
<feature type="coiled-coil region" evidence="1">
    <location>
        <begin position="566"/>
        <end position="621"/>
    </location>
</feature>
<evidence type="ECO:0000313" key="5">
    <source>
        <dbReference type="Proteomes" id="UP000242146"/>
    </source>
</evidence>